<evidence type="ECO:0000313" key="3">
    <source>
        <dbReference type="Proteomes" id="UP000290433"/>
    </source>
</evidence>
<organism evidence="2 3">
    <name type="scientific">Flavobacterium anhuiense</name>
    <dbReference type="NCBI Taxonomy" id="459526"/>
    <lineage>
        <taxon>Bacteria</taxon>
        <taxon>Pseudomonadati</taxon>
        <taxon>Bacteroidota</taxon>
        <taxon>Flavobacteriia</taxon>
        <taxon>Flavobacteriales</taxon>
        <taxon>Flavobacteriaceae</taxon>
        <taxon>Flavobacterium</taxon>
    </lineage>
</organism>
<accession>A0A444VZR3</accession>
<dbReference type="AlphaFoldDB" id="A0A444VZR3"/>
<dbReference type="Proteomes" id="UP000290433">
    <property type="component" value="Unassembled WGS sequence"/>
</dbReference>
<evidence type="ECO:0000256" key="1">
    <source>
        <dbReference type="SAM" id="Phobius"/>
    </source>
</evidence>
<keyword evidence="1" id="KW-0812">Transmembrane</keyword>
<feature type="transmembrane region" description="Helical" evidence="1">
    <location>
        <begin position="84"/>
        <end position="103"/>
    </location>
</feature>
<gene>
    <name evidence="2" type="ORF">NU08_1810</name>
</gene>
<proteinExistence type="predicted"/>
<evidence type="ECO:0000313" key="2">
    <source>
        <dbReference type="EMBL" id="RYJ38972.1"/>
    </source>
</evidence>
<keyword evidence="1" id="KW-1133">Transmembrane helix</keyword>
<sequence>MITEREIDILKKSILLINSFEDNVNNINSGKEFIFIHNRNVETIEKIATDRNSEYLTTRLEEYPNITAAQIDEYIKIQKNEFSLLNFLLVFLFGIFIGLYYILFERFLKTGKITGKQIKSKVSTIIEVNTYILEVIENPYMEKLRLK</sequence>
<comment type="caution">
    <text evidence="2">The sequence shown here is derived from an EMBL/GenBank/DDBJ whole genome shotgun (WGS) entry which is preliminary data.</text>
</comment>
<name>A0A444VZR3_9FLAO</name>
<keyword evidence="1" id="KW-0472">Membrane</keyword>
<dbReference type="EMBL" id="JUIV01000005">
    <property type="protein sequence ID" value="RYJ38972.1"/>
    <property type="molecule type" value="Genomic_DNA"/>
</dbReference>
<protein>
    <submittedName>
        <fullName evidence="2">Uncharacterized protein</fullName>
    </submittedName>
</protein>
<reference evidence="2 3" key="1">
    <citation type="submission" date="2014-12" db="EMBL/GenBank/DDBJ databases">
        <title>Genome sequence of Flavobacterium anhuiense RCM74.</title>
        <authorList>
            <person name="Kim J.F."/>
            <person name="Song J.Y."/>
            <person name="Kwak M.-J."/>
            <person name="Lee S.-W."/>
        </authorList>
    </citation>
    <scope>NUCLEOTIDE SEQUENCE [LARGE SCALE GENOMIC DNA]</scope>
    <source>
        <strain evidence="2 3">RCM74</strain>
    </source>
</reference>
<dbReference type="RefSeq" id="WP_129746759.1">
    <property type="nucleotide sequence ID" value="NZ_JUIV01000005.1"/>
</dbReference>
<dbReference type="OrthoDB" id="1439601at2"/>